<dbReference type="Proteomes" id="UP001082899">
    <property type="component" value="Unassembled WGS sequence"/>
</dbReference>
<feature type="transmembrane region" description="Helical" evidence="7">
    <location>
        <begin position="12"/>
        <end position="32"/>
    </location>
</feature>
<feature type="transmembrane region" description="Helical" evidence="7">
    <location>
        <begin position="122"/>
        <end position="145"/>
    </location>
</feature>
<feature type="transmembrane region" description="Helical" evidence="7">
    <location>
        <begin position="184"/>
        <end position="206"/>
    </location>
</feature>
<keyword evidence="3 7" id="KW-1003">Cell membrane</keyword>
<keyword evidence="5 7" id="KW-1133">Transmembrane helix</keyword>
<proteinExistence type="inferred from homology"/>
<dbReference type="EMBL" id="JAPMXC010000012">
    <property type="protein sequence ID" value="MCY0389757.1"/>
    <property type="molecule type" value="Genomic_DNA"/>
</dbReference>
<feature type="transmembrane region" description="Helical" evidence="7">
    <location>
        <begin position="227"/>
        <end position="248"/>
    </location>
</feature>
<dbReference type="RefSeq" id="WP_267849686.1">
    <property type="nucleotide sequence ID" value="NZ_JAPMXC010000012.1"/>
</dbReference>
<keyword evidence="6 7" id="KW-0472">Membrane</keyword>
<evidence type="ECO:0000313" key="9">
    <source>
        <dbReference type="Proteomes" id="UP001082899"/>
    </source>
</evidence>
<evidence type="ECO:0000256" key="5">
    <source>
        <dbReference type="ARBA" id="ARBA00022989"/>
    </source>
</evidence>
<comment type="similarity">
    <text evidence="2 7">Belongs to the FliR/MopE/SpaR family.</text>
</comment>
<evidence type="ECO:0000313" key="8">
    <source>
        <dbReference type="EMBL" id="MCY0389757.1"/>
    </source>
</evidence>
<evidence type="ECO:0000256" key="6">
    <source>
        <dbReference type="ARBA" id="ARBA00023136"/>
    </source>
</evidence>
<organism evidence="8 9">
    <name type="scientific">Robbsia betulipollinis</name>
    <dbReference type="NCBI Taxonomy" id="2981849"/>
    <lineage>
        <taxon>Bacteria</taxon>
        <taxon>Pseudomonadati</taxon>
        <taxon>Pseudomonadota</taxon>
        <taxon>Betaproteobacteria</taxon>
        <taxon>Burkholderiales</taxon>
        <taxon>Burkholderiaceae</taxon>
        <taxon>Robbsia</taxon>
    </lineage>
</organism>
<accession>A0ABT3ZTF6</accession>
<feature type="transmembrane region" description="Helical" evidence="7">
    <location>
        <begin position="39"/>
        <end position="57"/>
    </location>
</feature>
<feature type="transmembrane region" description="Helical" evidence="7">
    <location>
        <begin position="77"/>
        <end position="101"/>
    </location>
</feature>
<dbReference type="PANTHER" id="PTHR30065">
    <property type="entry name" value="FLAGELLAR BIOSYNTHETIC PROTEIN FLIR"/>
    <property type="match status" value="1"/>
</dbReference>
<comment type="subcellular location">
    <subcellularLocation>
        <location evidence="1 7">Cell membrane</location>
        <topology evidence="1 7">Multi-pass membrane protein</topology>
    </subcellularLocation>
</comment>
<dbReference type="NCBIfam" id="TIGR01401">
    <property type="entry name" value="fliR_like_III"/>
    <property type="match status" value="1"/>
</dbReference>
<evidence type="ECO:0000256" key="3">
    <source>
        <dbReference type="ARBA" id="ARBA00022475"/>
    </source>
</evidence>
<evidence type="ECO:0000256" key="7">
    <source>
        <dbReference type="RuleBase" id="RU362072"/>
    </source>
</evidence>
<dbReference type="InterPro" id="IPR002010">
    <property type="entry name" value="T3SS_IM_R"/>
</dbReference>
<dbReference type="PANTHER" id="PTHR30065:SF1">
    <property type="entry name" value="SURFACE PRESENTATION OF ANTIGENS PROTEIN SPAR"/>
    <property type="match status" value="1"/>
</dbReference>
<gene>
    <name evidence="8" type="primary">sctT</name>
    <name evidence="8" type="ORF">OVY01_21680</name>
</gene>
<dbReference type="Pfam" id="PF01311">
    <property type="entry name" value="Bac_export_1"/>
    <property type="match status" value="1"/>
</dbReference>
<evidence type="ECO:0000256" key="1">
    <source>
        <dbReference type="ARBA" id="ARBA00004651"/>
    </source>
</evidence>
<protein>
    <submittedName>
        <fullName evidence="8">Type III secretion system export apparatus subunit SctT</fullName>
    </submittedName>
</protein>
<sequence length="274" mass="29112">MTPLLDAPFAWMSAWVLACVRLLACWSIVPVFGRQLLPGLLRAAVALALSLVYVPPMQAALATATPFEWGLMLVREVCVGVCVGVCIAVVFWSVEGVAALVDAQSGAQAGAILNPLSSNEEGVFAGLMYWAFVAYFFSVGGLRWVSALIAESYRVWPPGIWYPRLPLPSSAAGVDWWLRLFDGLSAAIVTLAAPMLVAMLIVELSLGLIGRFAPQLQVFFIAMPLKLVTALLVLGMQMSGIFIAVGAGGGADGAQEWMDRIKGGIGGGEDRTTH</sequence>
<reference evidence="8" key="1">
    <citation type="submission" date="2022-11" db="EMBL/GenBank/DDBJ databases">
        <title>Robbsia betulipollinis sp. nov., isolated from pollen of birch (Betula pendula).</title>
        <authorList>
            <person name="Shi H."/>
            <person name="Ambika Manirajan B."/>
            <person name="Ratering S."/>
            <person name="Geissler-Plaum R."/>
            <person name="Schnell S."/>
        </authorList>
    </citation>
    <scope>NUCLEOTIDE SEQUENCE</scope>
    <source>
        <strain evidence="8">Bb-Pol-6</strain>
    </source>
</reference>
<name>A0ABT3ZTF6_9BURK</name>
<dbReference type="InterPro" id="IPR006304">
    <property type="entry name" value="T3SS_SpaR/YscT"/>
</dbReference>
<evidence type="ECO:0000256" key="4">
    <source>
        <dbReference type="ARBA" id="ARBA00022692"/>
    </source>
</evidence>
<dbReference type="PRINTS" id="PR00953">
    <property type="entry name" value="TYPE3IMRPROT"/>
</dbReference>
<keyword evidence="9" id="KW-1185">Reference proteome</keyword>
<evidence type="ECO:0000256" key="2">
    <source>
        <dbReference type="ARBA" id="ARBA00009772"/>
    </source>
</evidence>
<keyword evidence="4 7" id="KW-0812">Transmembrane</keyword>
<comment type="caution">
    <text evidence="8">The sequence shown here is derived from an EMBL/GenBank/DDBJ whole genome shotgun (WGS) entry which is preliminary data.</text>
</comment>